<evidence type="ECO:0000313" key="1">
    <source>
        <dbReference type="EMBL" id="GIL82309.1"/>
    </source>
</evidence>
<name>A0A8J4CP19_9CHLO</name>
<dbReference type="EMBL" id="BNCP01000023">
    <property type="protein sequence ID" value="GIL82309.1"/>
    <property type="molecule type" value="Genomic_DNA"/>
</dbReference>
<sequence>MQSTGPHNMPKFTYDEFPFFQQTAYKALTNLQQCKEYAKGCFPITHALSILRNMPVPGSSFAAWHKEQLPTLEQDAEVWLVAKDPSARFDGETLVDFYVHKLEKHFEPEMVSSKVSQYIPLRQGTTLPKSYLRQVRELVPYIMEHYPLSTKERRYVMCLETHIRDHVLGKYGSVDNKLCYER</sequence>
<dbReference type="OrthoDB" id="550389at2759"/>
<keyword evidence="2" id="KW-1185">Reference proteome</keyword>
<reference evidence="1" key="1">
    <citation type="journal article" date="2021" name="Proc. Natl. Acad. Sci. U.S.A.">
        <title>Three genomes in the algal genus Volvox reveal the fate of a haploid sex-determining region after a transition to homothallism.</title>
        <authorList>
            <person name="Yamamoto K."/>
            <person name="Hamaji T."/>
            <person name="Kawai-Toyooka H."/>
            <person name="Matsuzaki R."/>
            <person name="Takahashi F."/>
            <person name="Nishimura Y."/>
            <person name="Kawachi M."/>
            <person name="Noguchi H."/>
            <person name="Minakuchi Y."/>
            <person name="Umen J.G."/>
            <person name="Toyoda A."/>
            <person name="Nozaki H."/>
        </authorList>
    </citation>
    <scope>NUCLEOTIDE SEQUENCE</scope>
    <source>
        <strain evidence="1">NIES-3786</strain>
    </source>
</reference>
<gene>
    <name evidence="1" type="ORF">Vretifemale_11173</name>
</gene>
<comment type="caution">
    <text evidence="1">The sequence shown here is derived from an EMBL/GenBank/DDBJ whole genome shotgun (WGS) entry which is preliminary data.</text>
</comment>
<evidence type="ECO:0000313" key="2">
    <source>
        <dbReference type="Proteomes" id="UP000747110"/>
    </source>
</evidence>
<protein>
    <submittedName>
        <fullName evidence="1">Uncharacterized protein</fullName>
    </submittedName>
</protein>
<dbReference type="AlphaFoldDB" id="A0A8J4CP19"/>
<accession>A0A8J4CP19</accession>
<dbReference type="Proteomes" id="UP000747110">
    <property type="component" value="Unassembled WGS sequence"/>
</dbReference>
<proteinExistence type="predicted"/>
<organism evidence="1 2">
    <name type="scientific">Volvox reticuliferus</name>
    <dbReference type="NCBI Taxonomy" id="1737510"/>
    <lineage>
        <taxon>Eukaryota</taxon>
        <taxon>Viridiplantae</taxon>
        <taxon>Chlorophyta</taxon>
        <taxon>core chlorophytes</taxon>
        <taxon>Chlorophyceae</taxon>
        <taxon>CS clade</taxon>
        <taxon>Chlamydomonadales</taxon>
        <taxon>Volvocaceae</taxon>
        <taxon>Volvox</taxon>
    </lineage>
</organism>